<name>A0A1X6X8I5_9MICO</name>
<evidence type="ECO:0008006" key="4">
    <source>
        <dbReference type="Google" id="ProtNLM"/>
    </source>
</evidence>
<feature type="region of interest" description="Disordered" evidence="1">
    <location>
        <begin position="203"/>
        <end position="240"/>
    </location>
</feature>
<dbReference type="PANTHER" id="PTHR41700:SF1">
    <property type="entry name" value="N-ACETYLTRANSFERASE DOMAIN-CONTAINING PROTEIN"/>
    <property type="match status" value="1"/>
</dbReference>
<dbReference type="PANTHER" id="PTHR41700">
    <property type="entry name" value="GCN5-RELATED N-ACETYLTRANSFERASE"/>
    <property type="match status" value="1"/>
</dbReference>
<dbReference type="SUPFAM" id="SSF55729">
    <property type="entry name" value="Acyl-CoA N-acyltransferases (Nat)"/>
    <property type="match status" value="1"/>
</dbReference>
<gene>
    <name evidence="2" type="ORF">FM105_04805</name>
</gene>
<dbReference type="InterPro" id="IPR016181">
    <property type="entry name" value="Acyl_CoA_acyltransferase"/>
</dbReference>
<feature type="compositionally biased region" description="Polar residues" evidence="1">
    <location>
        <begin position="215"/>
        <end position="230"/>
    </location>
</feature>
<dbReference type="InterPro" id="IPR038764">
    <property type="entry name" value="GNAT_N_AcTrfase_prd"/>
</dbReference>
<dbReference type="EMBL" id="FWFF01000005">
    <property type="protein sequence ID" value="SLM95449.1"/>
    <property type="molecule type" value="Genomic_DNA"/>
</dbReference>
<evidence type="ECO:0000313" key="2">
    <source>
        <dbReference type="EMBL" id="SLM95449.1"/>
    </source>
</evidence>
<proteinExistence type="predicted"/>
<evidence type="ECO:0000313" key="3">
    <source>
        <dbReference type="Proteomes" id="UP000196581"/>
    </source>
</evidence>
<dbReference type="Proteomes" id="UP000196581">
    <property type="component" value="Unassembled WGS sequence"/>
</dbReference>
<protein>
    <recommendedName>
        <fullName evidence="4">N-acetyltransferase domain-containing protein</fullName>
    </recommendedName>
</protein>
<evidence type="ECO:0000256" key="1">
    <source>
        <dbReference type="SAM" id="MobiDB-lite"/>
    </source>
</evidence>
<reference evidence="3" key="1">
    <citation type="submission" date="2017-02" db="EMBL/GenBank/DDBJ databases">
        <authorList>
            <person name="Dridi B."/>
        </authorList>
    </citation>
    <scope>NUCLEOTIDE SEQUENCE [LARGE SCALE GENOMIC DNA]</scope>
    <source>
        <strain evidence="3">B Co 03.10</strain>
    </source>
</reference>
<dbReference type="AlphaFoldDB" id="A0A1X6X8I5"/>
<accession>A0A1X6X8I5</accession>
<sequence length="319" mass="34495">MSMETHVTHPIGQEHLAAAEEELRDALDSAGIDVRIIESAEAAAEASLLLDEIWSVTGSGTTVLEPSLFIALAHAKNYTAAAYDRSSGNMLGVTVGFFAAPVGKSMHSHVAGVRHEAVGRGIGAAMKLHQRLWCLEHGITHMTWTFDPLIARNAYFNITRLGALPTEYHPDFYGQMRDGVNAGHASDRAFVEWDLTAAMQDRSDAGLSDAKPPNAEQSDASPSNAGQPDATQRDSASDDAVAAVRIDDTDGSPLEFDVPREATLISIEMPSDIETLRGTDPALASRWREAVRRAFLELFADGWKVTGFRRSGAYLLTHP</sequence>
<organism evidence="2 3">
    <name type="scientific">Brevibacterium yomogidense</name>
    <dbReference type="NCBI Taxonomy" id="946573"/>
    <lineage>
        <taxon>Bacteria</taxon>
        <taxon>Bacillati</taxon>
        <taxon>Actinomycetota</taxon>
        <taxon>Actinomycetes</taxon>
        <taxon>Micrococcales</taxon>
        <taxon>Brevibacteriaceae</taxon>
        <taxon>Brevibacterium</taxon>
    </lineage>
</organism>
<keyword evidence="3" id="KW-1185">Reference proteome</keyword>